<proteinExistence type="predicted"/>
<evidence type="ECO:0000313" key="1">
    <source>
        <dbReference type="EMBL" id="DBA03683.1"/>
    </source>
</evidence>
<reference evidence="1" key="1">
    <citation type="submission" date="2022-11" db="EMBL/GenBank/DDBJ databases">
        <authorList>
            <person name="Morgan W.R."/>
            <person name="Tartar A."/>
        </authorList>
    </citation>
    <scope>NUCLEOTIDE SEQUENCE</scope>
    <source>
        <strain evidence="1">ARSEF 373</strain>
    </source>
</reference>
<dbReference type="Proteomes" id="UP001146120">
    <property type="component" value="Unassembled WGS sequence"/>
</dbReference>
<gene>
    <name evidence="1" type="ORF">N0F65_004100</name>
</gene>
<dbReference type="AlphaFoldDB" id="A0AAV2Z9R0"/>
<accession>A0AAV2Z9R0</accession>
<dbReference type="EMBL" id="DAKRPA010000016">
    <property type="protein sequence ID" value="DBA03683.1"/>
    <property type="molecule type" value="Genomic_DNA"/>
</dbReference>
<reference evidence="1" key="2">
    <citation type="journal article" date="2023" name="Microbiol Resour">
        <title>Decontamination and Annotation of the Draft Genome Sequence of the Oomycete Lagenidium giganteum ARSEF 373.</title>
        <authorList>
            <person name="Morgan W.R."/>
            <person name="Tartar A."/>
        </authorList>
    </citation>
    <scope>NUCLEOTIDE SEQUENCE</scope>
    <source>
        <strain evidence="1">ARSEF 373</strain>
    </source>
</reference>
<name>A0AAV2Z9R0_9STRA</name>
<protein>
    <submittedName>
        <fullName evidence="1">Uncharacterized protein</fullName>
    </submittedName>
</protein>
<evidence type="ECO:0000313" key="2">
    <source>
        <dbReference type="Proteomes" id="UP001146120"/>
    </source>
</evidence>
<sequence>MSCIGVEMRKDLVSIGLKCIGRLIYAYPQLHKVQLVPPLDDRERRSRSNGKLLVTKRTAVRAHEDFAPDQAICPV</sequence>
<comment type="caution">
    <text evidence="1">The sequence shown here is derived from an EMBL/GenBank/DDBJ whole genome shotgun (WGS) entry which is preliminary data.</text>
</comment>
<organism evidence="1 2">
    <name type="scientific">Lagenidium giganteum</name>
    <dbReference type="NCBI Taxonomy" id="4803"/>
    <lineage>
        <taxon>Eukaryota</taxon>
        <taxon>Sar</taxon>
        <taxon>Stramenopiles</taxon>
        <taxon>Oomycota</taxon>
        <taxon>Peronosporomycetes</taxon>
        <taxon>Pythiales</taxon>
        <taxon>Pythiaceae</taxon>
    </lineage>
</organism>
<keyword evidence="2" id="KW-1185">Reference proteome</keyword>